<evidence type="ECO:0000313" key="2">
    <source>
        <dbReference type="EMBL" id="AEJ61108.1"/>
    </source>
</evidence>
<evidence type="ECO:0000256" key="1">
    <source>
        <dbReference type="SAM" id="Phobius"/>
    </source>
</evidence>
<sequence>MVAAIIILFLIGLLLGALFLNWGAKAIDVEQQNYVKAILATLVGWVVLLVFSLVFFSLHFVGSVLGFIIGVLVQALVVRAVYKTTYGKSLGTTLVAWFFTLIAEAILALLVSLIFGLSVVGSLGSM</sequence>
<keyword evidence="1" id="KW-0812">Transmembrane</keyword>
<accession>G0GBN0</accession>
<reference evidence="2 3" key="1">
    <citation type="submission" date="2011-06" db="EMBL/GenBank/DDBJ databases">
        <title>The complete genome of Spirochaeta thermophila DSM 6578.</title>
        <authorList>
            <consortium name="US DOE Joint Genome Institute (JGI-PGF)"/>
            <person name="Lucas S."/>
            <person name="Lapidus A."/>
            <person name="Bruce D."/>
            <person name="Goodwin L."/>
            <person name="Pitluck S."/>
            <person name="Peters L."/>
            <person name="Kyrpides N."/>
            <person name="Mavromatis K."/>
            <person name="Ivanova N."/>
            <person name="Mikailova N."/>
            <person name="Pagani I."/>
            <person name="Chertkov O."/>
            <person name="Detter J.C."/>
            <person name="Tapia R."/>
            <person name="Han C."/>
            <person name="Land M."/>
            <person name="Hauser L."/>
            <person name="Markowitz V."/>
            <person name="Cheng J.-F."/>
            <person name="Hugenholtz P."/>
            <person name="Woyke T."/>
            <person name="Wu D."/>
            <person name="Spring S."/>
            <person name="Merkhoffer B."/>
            <person name="Schneider S."/>
            <person name="Klenk H.-P."/>
            <person name="Eisen J.A."/>
        </authorList>
    </citation>
    <scope>NUCLEOTIDE SEQUENCE [LARGE SCALE GENOMIC DNA]</scope>
    <source>
        <strain evidence="3">ATCC 700085 / DSM 6578 / Z-1203</strain>
    </source>
</reference>
<proteinExistence type="predicted"/>
<evidence type="ECO:0000313" key="3">
    <source>
        <dbReference type="Proteomes" id="UP000007254"/>
    </source>
</evidence>
<feature type="transmembrane region" description="Helical" evidence="1">
    <location>
        <begin position="63"/>
        <end position="82"/>
    </location>
</feature>
<dbReference type="KEGG" id="stq:Spith_0833"/>
<keyword evidence="1" id="KW-0472">Membrane</keyword>
<feature type="transmembrane region" description="Helical" evidence="1">
    <location>
        <begin position="94"/>
        <end position="120"/>
    </location>
</feature>
<organism evidence="2 3">
    <name type="scientific">Winmispira thermophila (strain ATCC 700085 / DSM 6578 / Z-1203)</name>
    <name type="common">Spirochaeta thermophila</name>
    <dbReference type="NCBI Taxonomy" id="869211"/>
    <lineage>
        <taxon>Bacteria</taxon>
        <taxon>Pseudomonadati</taxon>
        <taxon>Spirochaetota</taxon>
        <taxon>Spirochaetia</taxon>
        <taxon>Winmispirales</taxon>
        <taxon>Winmispiraceae</taxon>
        <taxon>Winmispira</taxon>
    </lineage>
</organism>
<gene>
    <name evidence="2" type="ordered locus">Spith_0833</name>
</gene>
<keyword evidence="3" id="KW-1185">Reference proteome</keyword>
<name>G0GBN0_WINT7</name>
<dbReference type="Proteomes" id="UP000007254">
    <property type="component" value="Chromosome"/>
</dbReference>
<dbReference type="EMBL" id="CP002903">
    <property type="protein sequence ID" value="AEJ61108.1"/>
    <property type="molecule type" value="Genomic_DNA"/>
</dbReference>
<feature type="transmembrane region" description="Helical" evidence="1">
    <location>
        <begin position="36"/>
        <end position="56"/>
    </location>
</feature>
<dbReference type="AlphaFoldDB" id="G0GBN0"/>
<dbReference type="RefSeq" id="WP_014624484.1">
    <property type="nucleotide sequence ID" value="NC_017583.1"/>
</dbReference>
<keyword evidence="1" id="KW-1133">Transmembrane helix</keyword>
<dbReference type="HOGENOM" id="CLU_1980185_0_0_12"/>
<dbReference type="STRING" id="869211.Spith_0833"/>
<protein>
    <submittedName>
        <fullName evidence="2">Uncharacterized protein</fullName>
    </submittedName>
</protein>